<dbReference type="OrthoDB" id="6434339at2759"/>
<evidence type="ECO:0000256" key="4">
    <source>
        <dbReference type="ARBA" id="ARBA00022833"/>
    </source>
</evidence>
<evidence type="ECO:0000313" key="7">
    <source>
        <dbReference type="Proteomes" id="UP000499080"/>
    </source>
</evidence>
<reference evidence="6 7" key="1">
    <citation type="journal article" date="2019" name="Sci. Rep.">
        <title>Orb-weaving spider Araneus ventricosus genome elucidates the spidroin gene catalogue.</title>
        <authorList>
            <person name="Kono N."/>
            <person name="Nakamura H."/>
            <person name="Ohtoshi R."/>
            <person name="Moran D.A.P."/>
            <person name="Shinohara A."/>
            <person name="Yoshida Y."/>
            <person name="Fujiwara M."/>
            <person name="Mori M."/>
            <person name="Tomita M."/>
            <person name="Arakawa K."/>
        </authorList>
    </citation>
    <scope>NUCLEOTIDE SEQUENCE [LARGE SCALE GENOMIC DNA]</scope>
</reference>
<evidence type="ECO:0000256" key="2">
    <source>
        <dbReference type="ARBA" id="ARBA00022723"/>
    </source>
</evidence>
<dbReference type="SUPFAM" id="SSF53098">
    <property type="entry name" value="Ribonuclease H-like"/>
    <property type="match status" value="1"/>
</dbReference>
<accession>A0A4Y2KUK9</accession>
<comment type="caution">
    <text evidence="6">The sequence shown here is derived from an EMBL/GenBank/DDBJ whole genome shotgun (WGS) entry which is preliminary data.</text>
</comment>
<dbReference type="PANTHER" id="PTHR46481:SF10">
    <property type="entry name" value="ZINC FINGER BED DOMAIN-CONTAINING PROTEIN 39"/>
    <property type="match status" value="1"/>
</dbReference>
<keyword evidence="4" id="KW-0862">Zinc</keyword>
<dbReference type="AlphaFoldDB" id="A0A4Y2KUK9"/>
<protein>
    <recommendedName>
        <fullName evidence="8">DUF659 domain-containing protein</fullName>
    </recommendedName>
</protein>
<evidence type="ECO:0000256" key="1">
    <source>
        <dbReference type="ARBA" id="ARBA00004123"/>
    </source>
</evidence>
<evidence type="ECO:0008006" key="8">
    <source>
        <dbReference type="Google" id="ProtNLM"/>
    </source>
</evidence>
<keyword evidence="5" id="KW-0539">Nucleus</keyword>
<organism evidence="6 7">
    <name type="scientific">Araneus ventricosus</name>
    <name type="common">Orbweaver spider</name>
    <name type="synonym">Epeira ventricosa</name>
    <dbReference type="NCBI Taxonomy" id="182803"/>
    <lineage>
        <taxon>Eukaryota</taxon>
        <taxon>Metazoa</taxon>
        <taxon>Ecdysozoa</taxon>
        <taxon>Arthropoda</taxon>
        <taxon>Chelicerata</taxon>
        <taxon>Arachnida</taxon>
        <taxon>Araneae</taxon>
        <taxon>Araneomorphae</taxon>
        <taxon>Entelegynae</taxon>
        <taxon>Araneoidea</taxon>
        <taxon>Araneidae</taxon>
        <taxon>Araneus</taxon>
    </lineage>
</organism>
<proteinExistence type="predicted"/>
<evidence type="ECO:0000256" key="3">
    <source>
        <dbReference type="ARBA" id="ARBA00022771"/>
    </source>
</evidence>
<comment type="subcellular location">
    <subcellularLocation>
        <location evidence="1">Nucleus</location>
    </subcellularLocation>
</comment>
<dbReference type="InterPro" id="IPR012337">
    <property type="entry name" value="RNaseH-like_sf"/>
</dbReference>
<name>A0A4Y2KUK9_ARAVE</name>
<evidence type="ECO:0000313" key="6">
    <source>
        <dbReference type="EMBL" id="GBN05902.1"/>
    </source>
</evidence>
<evidence type="ECO:0000256" key="5">
    <source>
        <dbReference type="ARBA" id="ARBA00023242"/>
    </source>
</evidence>
<dbReference type="InterPro" id="IPR052035">
    <property type="entry name" value="ZnF_BED_domain_contain"/>
</dbReference>
<sequence length="113" mass="12813">MVNERGFRVFVSALNPSYRLPNRDTIVNTLLPAIYEQVSHDVRQACCAIKKACLTTDCWTSANNDSFMSVTAHYLDDEFKMNSLLLDVSILFVPHTSANLVSETLKIDENWNL</sequence>
<dbReference type="Proteomes" id="UP000499080">
    <property type="component" value="Unassembled WGS sequence"/>
</dbReference>
<keyword evidence="2" id="KW-0479">Metal-binding</keyword>
<keyword evidence="7" id="KW-1185">Reference proteome</keyword>
<keyword evidence="3" id="KW-0863">Zinc-finger</keyword>
<dbReference type="PANTHER" id="PTHR46481">
    <property type="entry name" value="ZINC FINGER BED DOMAIN-CONTAINING PROTEIN 4"/>
    <property type="match status" value="1"/>
</dbReference>
<dbReference type="EMBL" id="BGPR01005011">
    <property type="protein sequence ID" value="GBN05902.1"/>
    <property type="molecule type" value="Genomic_DNA"/>
</dbReference>
<dbReference type="GO" id="GO:0005634">
    <property type="term" value="C:nucleus"/>
    <property type="evidence" value="ECO:0007669"/>
    <property type="project" value="UniProtKB-SubCell"/>
</dbReference>
<gene>
    <name evidence="6" type="ORF">AVEN_129983_1</name>
</gene>
<dbReference type="GO" id="GO:0008270">
    <property type="term" value="F:zinc ion binding"/>
    <property type="evidence" value="ECO:0007669"/>
    <property type="project" value="UniProtKB-KW"/>
</dbReference>